<evidence type="ECO:0000256" key="7">
    <source>
        <dbReference type="HAMAP-Rule" id="MF_00966"/>
    </source>
</evidence>
<dbReference type="Proteomes" id="UP000445000">
    <property type="component" value="Unassembled WGS sequence"/>
</dbReference>
<dbReference type="UniPathway" id="UPA00115">
    <property type="reaction ID" value="UER00408"/>
</dbReference>
<dbReference type="PRINTS" id="PR00079">
    <property type="entry name" value="G6PDHDRGNASE"/>
</dbReference>
<dbReference type="Gene3D" id="3.30.360.10">
    <property type="entry name" value="Dihydrodipicolinate Reductase, domain 2"/>
    <property type="match status" value="1"/>
</dbReference>
<evidence type="ECO:0000256" key="5">
    <source>
        <dbReference type="ARBA" id="ARBA00023002"/>
    </source>
</evidence>
<keyword evidence="6 7" id="KW-0119">Carbohydrate metabolism</keyword>
<dbReference type="Gene3D" id="3.40.50.720">
    <property type="entry name" value="NAD(P)-binding Rossmann-like Domain"/>
    <property type="match status" value="1"/>
</dbReference>
<dbReference type="AlphaFoldDB" id="A0A829YCK6"/>
<keyword evidence="4 7" id="KW-0521">NADP</keyword>
<keyword evidence="5 7" id="KW-0560">Oxidoreductase</keyword>
<dbReference type="NCBIfam" id="NF009492">
    <property type="entry name" value="PRK12853.1-3"/>
    <property type="match status" value="1"/>
</dbReference>
<dbReference type="PROSITE" id="PS00069">
    <property type="entry name" value="G6P_DEHYDROGENASE"/>
    <property type="match status" value="1"/>
</dbReference>
<dbReference type="InterPro" id="IPR036291">
    <property type="entry name" value="NAD(P)-bd_dom_sf"/>
</dbReference>
<dbReference type="GO" id="GO:0006006">
    <property type="term" value="P:glucose metabolic process"/>
    <property type="evidence" value="ECO:0007669"/>
    <property type="project" value="UniProtKB-KW"/>
</dbReference>
<dbReference type="SUPFAM" id="SSF55347">
    <property type="entry name" value="Glyceraldehyde-3-phosphate dehydrogenase-like, C-terminal domain"/>
    <property type="match status" value="1"/>
</dbReference>
<proteinExistence type="inferred from homology"/>
<evidence type="ECO:0000313" key="11">
    <source>
        <dbReference type="Proteomes" id="UP000445000"/>
    </source>
</evidence>
<feature type="domain" description="Glucose-6-phosphate dehydrogenase C-terminal" evidence="9">
    <location>
        <begin position="186"/>
        <end position="483"/>
    </location>
</feature>
<dbReference type="Pfam" id="PF00479">
    <property type="entry name" value="G6PD_N"/>
    <property type="match status" value="1"/>
</dbReference>
<dbReference type="GO" id="GO:0050661">
    <property type="term" value="F:NADP binding"/>
    <property type="evidence" value="ECO:0007669"/>
    <property type="project" value="UniProtKB-UniRule"/>
</dbReference>
<dbReference type="InterPro" id="IPR019796">
    <property type="entry name" value="G6P_DH_AS"/>
</dbReference>
<name>A0A829YCK6_9GAMM</name>
<evidence type="ECO:0000259" key="8">
    <source>
        <dbReference type="Pfam" id="PF00479"/>
    </source>
</evidence>
<dbReference type="GO" id="GO:0009051">
    <property type="term" value="P:pentose-phosphate shunt, oxidative branch"/>
    <property type="evidence" value="ECO:0007669"/>
    <property type="project" value="TreeGrafter"/>
</dbReference>
<feature type="binding site" evidence="7">
    <location>
        <position position="47"/>
    </location>
    <ligand>
        <name>NADP(+)</name>
        <dbReference type="ChEBI" id="CHEBI:58349"/>
    </ligand>
</feature>
<dbReference type="NCBIfam" id="TIGR00871">
    <property type="entry name" value="zwf"/>
    <property type="match status" value="1"/>
</dbReference>
<feature type="binding site" evidence="7">
    <location>
        <position position="232"/>
    </location>
    <ligand>
        <name>substrate</name>
    </ligand>
</feature>
<dbReference type="SUPFAM" id="SSF51735">
    <property type="entry name" value="NAD(P)-binding Rossmann-fold domains"/>
    <property type="match status" value="1"/>
</dbReference>
<evidence type="ECO:0000256" key="6">
    <source>
        <dbReference type="ARBA" id="ARBA00023277"/>
    </source>
</evidence>
<feature type="active site" description="Proton acceptor" evidence="7">
    <location>
        <position position="237"/>
    </location>
</feature>
<dbReference type="GO" id="GO:0005829">
    <property type="term" value="C:cytosol"/>
    <property type="evidence" value="ECO:0007669"/>
    <property type="project" value="TreeGrafter"/>
</dbReference>
<keyword evidence="3 7" id="KW-0313">Glucose metabolism</keyword>
<dbReference type="InterPro" id="IPR001282">
    <property type="entry name" value="G6P_DH"/>
</dbReference>
<comment type="similarity">
    <text evidence="2 7">Belongs to the glucose-6-phosphate dehydrogenase family.</text>
</comment>
<evidence type="ECO:0000256" key="4">
    <source>
        <dbReference type="ARBA" id="ARBA00022857"/>
    </source>
</evidence>
<accession>A0A829YCK6</accession>
<dbReference type="EC" id="1.1.1.49" evidence="7"/>
<evidence type="ECO:0000259" key="9">
    <source>
        <dbReference type="Pfam" id="PF02781"/>
    </source>
</evidence>
<gene>
    <name evidence="10" type="primary">zwf_1</name>
    <name evidence="7" type="synonym">zwf</name>
    <name evidence="10" type="ORF">GCM10011487_29970</name>
</gene>
<feature type="binding site" evidence="7">
    <location>
        <position position="179"/>
    </location>
    <ligand>
        <name>substrate</name>
    </ligand>
</feature>
<sequence>MQPLPTFDLVLFGGTGDLAMRKLLPALYRRKASGYLSAKSRVLGVARSELSRDEYLAQVQASCQTYLGKDYDEKRWAEFAQHVDYVKVDASAPEDFAGLKKKLEGCDEHGRAFFLSVAPDLFAPICEGLATHSLATPNSRVVLEKPLGHDQASSAQINERVGRIFSEQQIFRIDHYLGKETVQNLLALRFGNTLFEPLWRRGRVKHVQITVAEELGVERRAGFYDETGALRDMVQNHLLQLLCIIAMEPPATSDPDAMRDEKLKVLRALRPLRGRDVLHKTVRGQYKAGAAGGKPVVGYLDEKDVPNDSKTETFVALRVDIDSWRWVGVPFYLRTGKRLQEKLSEIVVTFEDVPLSIYERPDTPQALNRLVIQLQPDESIELTVLAKFPGEVMRLRPVNLSLDFSETFKAPRLDAYERLLTDVLKGNLTLFMRRDELEAAWQWIDPIRQAWDQSDEAPKTYTAGSWGPAAASALLGRDGFAWRNEL</sequence>
<dbReference type="EMBL" id="BLJN01000003">
    <property type="protein sequence ID" value="GFE80997.1"/>
    <property type="molecule type" value="Genomic_DNA"/>
</dbReference>
<organism evidence="10 11">
    <name type="scientific">Steroidobacter agaridevorans</name>
    <dbReference type="NCBI Taxonomy" id="2695856"/>
    <lineage>
        <taxon>Bacteria</taxon>
        <taxon>Pseudomonadati</taxon>
        <taxon>Pseudomonadota</taxon>
        <taxon>Gammaproteobacteria</taxon>
        <taxon>Steroidobacterales</taxon>
        <taxon>Steroidobacteraceae</taxon>
        <taxon>Steroidobacter</taxon>
    </lineage>
</organism>
<evidence type="ECO:0000256" key="2">
    <source>
        <dbReference type="ARBA" id="ARBA00009975"/>
    </source>
</evidence>
<comment type="catalytic activity">
    <reaction evidence="7">
        <text>D-glucose 6-phosphate + NADP(+) = 6-phospho-D-glucono-1,5-lactone + NADPH + H(+)</text>
        <dbReference type="Rhea" id="RHEA:15841"/>
        <dbReference type="ChEBI" id="CHEBI:15378"/>
        <dbReference type="ChEBI" id="CHEBI:57783"/>
        <dbReference type="ChEBI" id="CHEBI:57955"/>
        <dbReference type="ChEBI" id="CHEBI:58349"/>
        <dbReference type="ChEBI" id="CHEBI:61548"/>
        <dbReference type="EC" id="1.1.1.49"/>
    </reaction>
</comment>
<dbReference type="InterPro" id="IPR022675">
    <property type="entry name" value="G6P_DH_C"/>
</dbReference>
<dbReference type="PIRSF" id="PIRSF000110">
    <property type="entry name" value="G6PD"/>
    <property type="match status" value="1"/>
</dbReference>
<keyword evidence="11" id="KW-1185">Reference proteome</keyword>
<dbReference type="HAMAP" id="MF_00966">
    <property type="entry name" value="G6PD"/>
    <property type="match status" value="1"/>
</dbReference>
<feature type="binding site" evidence="7">
    <location>
        <position position="213"/>
    </location>
    <ligand>
        <name>substrate</name>
    </ligand>
</feature>
<comment type="pathway">
    <text evidence="1 7">Carbohydrate degradation; pentose phosphate pathway; D-ribulose 5-phosphate from D-glucose 6-phosphate (oxidative stage): step 1/3.</text>
</comment>
<reference evidence="11" key="1">
    <citation type="submission" date="2020-01" db="EMBL/GenBank/DDBJ databases">
        <title>'Steroidobacter agaridevorans' sp. nov., agar-degrading bacteria isolated from rhizosphere soils.</title>
        <authorList>
            <person name="Ikenaga M."/>
            <person name="Kataoka M."/>
            <person name="Murouchi A."/>
            <person name="Katsuragi S."/>
            <person name="Sakai M."/>
        </authorList>
    </citation>
    <scope>NUCLEOTIDE SEQUENCE [LARGE SCALE GENOMIC DNA]</scope>
    <source>
        <strain evidence="11">YU21-B</strain>
    </source>
</reference>
<comment type="caution">
    <text evidence="7">Lacks conserved residue(s) required for the propagation of feature annotation.</text>
</comment>
<dbReference type="PANTHER" id="PTHR23429:SF0">
    <property type="entry name" value="GLUCOSE-6-PHOSPHATE 1-DEHYDROGENASE"/>
    <property type="match status" value="1"/>
</dbReference>
<dbReference type="PANTHER" id="PTHR23429">
    <property type="entry name" value="GLUCOSE-6-PHOSPHATE 1-DEHYDROGENASE G6PD"/>
    <property type="match status" value="1"/>
</dbReference>
<evidence type="ECO:0000313" key="10">
    <source>
        <dbReference type="EMBL" id="GFE80997.1"/>
    </source>
</evidence>
<dbReference type="Pfam" id="PF02781">
    <property type="entry name" value="G6PD_C"/>
    <property type="match status" value="1"/>
</dbReference>
<feature type="binding site" evidence="7">
    <location>
        <position position="337"/>
    </location>
    <ligand>
        <name>substrate</name>
    </ligand>
</feature>
<dbReference type="RefSeq" id="WP_161812703.1">
    <property type="nucleotide sequence ID" value="NZ_BLJN01000003.1"/>
</dbReference>
<dbReference type="GO" id="GO:0004345">
    <property type="term" value="F:glucose-6-phosphate dehydrogenase activity"/>
    <property type="evidence" value="ECO:0007669"/>
    <property type="project" value="UniProtKB-UniRule"/>
</dbReference>
<evidence type="ECO:0000256" key="3">
    <source>
        <dbReference type="ARBA" id="ARBA00022526"/>
    </source>
</evidence>
<feature type="binding site" evidence="7">
    <location>
        <position position="145"/>
    </location>
    <ligand>
        <name>NADP(+)</name>
        <dbReference type="ChEBI" id="CHEBI:58349"/>
    </ligand>
</feature>
<comment type="function">
    <text evidence="7">Catalyzes the oxidation of glucose 6-phosphate to 6-phosphogluconolactone.</text>
</comment>
<feature type="binding site" evidence="7">
    <location>
        <position position="342"/>
    </location>
    <ligand>
        <name>substrate</name>
    </ligand>
</feature>
<protein>
    <recommendedName>
        <fullName evidence="7">Glucose-6-phosphate 1-dehydrogenase</fullName>
        <shortName evidence="7">G6PD</shortName>
        <ecNumber evidence="7">1.1.1.49</ecNumber>
    </recommendedName>
</protein>
<feature type="domain" description="Glucose-6-phosphate dehydrogenase NAD-binding" evidence="8">
    <location>
        <begin position="10"/>
        <end position="184"/>
    </location>
</feature>
<evidence type="ECO:0000256" key="1">
    <source>
        <dbReference type="ARBA" id="ARBA00004937"/>
    </source>
</evidence>
<comment type="caution">
    <text evidence="10">The sequence shown here is derived from an EMBL/GenBank/DDBJ whole genome shotgun (WGS) entry which is preliminary data.</text>
</comment>
<dbReference type="InterPro" id="IPR022674">
    <property type="entry name" value="G6P_DH_NAD-bd"/>
</dbReference>
<feature type="binding site" evidence="7">
    <location>
        <position position="175"/>
    </location>
    <ligand>
        <name>substrate</name>
    </ligand>
</feature>